<reference evidence="2" key="1">
    <citation type="submission" date="2023-03" db="UniProtKB">
        <authorList>
            <consortium name="EnsemblPlants"/>
        </authorList>
    </citation>
    <scope>IDENTIFICATION</scope>
</reference>
<dbReference type="Gramene" id="MELO3C028295.2.1">
    <property type="protein sequence ID" value="MELO3C028295.2.1"/>
    <property type="gene ID" value="MELO3C028295.2"/>
</dbReference>
<dbReference type="EnsemblPlants" id="MELO3C028295.2.1">
    <property type="protein sequence ID" value="MELO3C028295.2.1"/>
    <property type="gene ID" value="MELO3C028295.2"/>
</dbReference>
<proteinExistence type="predicted"/>
<accession>A0A9I9E3S4</accession>
<evidence type="ECO:0000256" key="1">
    <source>
        <dbReference type="SAM" id="MobiDB-lite"/>
    </source>
</evidence>
<dbReference type="AlphaFoldDB" id="A0A9I9E3S4"/>
<feature type="region of interest" description="Disordered" evidence="1">
    <location>
        <begin position="1"/>
        <end position="32"/>
    </location>
</feature>
<organism evidence="2">
    <name type="scientific">Cucumis melo</name>
    <name type="common">Muskmelon</name>
    <dbReference type="NCBI Taxonomy" id="3656"/>
    <lineage>
        <taxon>Eukaryota</taxon>
        <taxon>Viridiplantae</taxon>
        <taxon>Streptophyta</taxon>
        <taxon>Embryophyta</taxon>
        <taxon>Tracheophyta</taxon>
        <taxon>Spermatophyta</taxon>
        <taxon>Magnoliopsida</taxon>
        <taxon>eudicotyledons</taxon>
        <taxon>Gunneridae</taxon>
        <taxon>Pentapetalae</taxon>
        <taxon>rosids</taxon>
        <taxon>fabids</taxon>
        <taxon>Cucurbitales</taxon>
        <taxon>Cucurbitaceae</taxon>
        <taxon>Benincaseae</taxon>
        <taxon>Cucumis</taxon>
    </lineage>
</organism>
<protein>
    <submittedName>
        <fullName evidence="2">Uncharacterized protein</fullName>
    </submittedName>
</protein>
<evidence type="ECO:0000313" key="2">
    <source>
        <dbReference type="EnsemblPlants" id="MELO3C028295.2.1"/>
    </source>
</evidence>
<feature type="compositionally biased region" description="Basic and acidic residues" evidence="1">
    <location>
        <begin position="13"/>
        <end position="24"/>
    </location>
</feature>
<sequence>MIELHHLSRTNPKKQEGVMIELHRLSRTNPKK</sequence>
<name>A0A9I9E3S4_CUCME</name>